<name>A0AC61MZA4_9FIRM</name>
<accession>A0AC61MZA4</accession>
<keyword evidence="1" id="KW-0067">ATP-binding</keyword>
<reference evidence="1" key="1">
    <citation type="submission" date="2021-01" db="EMBL/GenBank/DDBJ databases">
        <title>Complete genome sequence of Clostridiales bacterium R-7.</title>
        <authorList>
            <person name="Mahoney-Kurpe S.C."/>
            <person name="Palevich N."/>
            <person name="Koike S."/>
            <person name="Moon C.D."/>
            <person name="Attwood G.T."/>
        </authorList>
    </citation>
    <scope>NUCLEOTIDE SEQUENCE</scope>
    <source>
        <strain evidence="1">R-7</strain>
    </source>
</reference>
<organism evidence="1 2">
    <name type="scientific">Aristaeella hokkaidonensis</name>
    <dbReference type="NCBI Taxonomy" id="3046382"/>
    <lineage>
        <taxon>Bacteria</taxon>
        <taxon>Bacillati</taxon>
        <taxon>Bacillota</taxon>
        <taxon>Clostridia</taxon>
        <taxon>Eubacteriales</taxon>
        <taxon>Aristaeellaceae</taxon>
        <taxon>Aristaeella</taxon>
    </lineage>
</organism>
<gene>
    <name evidence="1" type="ORF">JYE49_01345</name>
</gene>
<keyword evidence="1" id="KW-0547">Nucleotide-binding</keyword>
<dbReference type="Proteomes" id="UP000682782">
    <property type="component" value="Chromosome"/>
</dbReference>
<keyword evidence="2" id="KW-1185">Reference proteome</keyword>
<evidence type="ECO:0000313" key="1">
    <source>
        <dbReference type="EMBL" id="QUC68567.1"/>
    </source>
</evidence>
<proteinExistence type="predicted"/>
<protein>
    <submittedName>
        <fullName evidence="1">Amino acid ABC transporter ATP-binding protein</fullName>
    </submittedName>
</protein>
<dbReference type="EMBL" id="CP068393">
    <property type="protein sequence ID" value="QUC68567.1"/>
    <property type="molecule type" value="Genomic_DNA"/>
</dbReference>
<evidence type="ECO:0000313" key="2">
    <source>
        <dbReference type="Proteomes" id="UP000682782"/>
    </source>
</evidence>
<sequence>MTMSKLLEINHCRKQFGSTEVLTDLSISVEEGQVLSIIGPSGSGKSTLLRCATLLETMDGGDLIYLGNYAARDVNGKAVYATPAELQKIRGMFGLVFQNFNLFPHYSVLKNVMEAPMLVQKRQEKEVREEAMALLEQMGLSDKADAYPYQLSGGQQQRVSIARALAMNPKILFFDEPTSALDPELTGEILKVIRKLAEKKMTMVIVTHEMSFARDVSDWVVFMNGGVIVEQGDPRDVIDNPTHERTIQFLRRLQEK</sequence>